<evidence type="ECO:0000313" key="1">
    <source>
        <dbReference type="EMBL" id="CAG8720601.1"/>
    </source>
</evidence>
<keyword evidence="2" id="KW-1185">Reference proteome</keyword>
<comment type="caution">
    <text evidence="1">The sequence shown here is derived from an EMBL/GenBank/DDBJ whole genome shotgun (WGS) entry which is preliminary data.</text>
</comment>
<name>A0ACA9PQC9_9GLOM</name>
<organism evidence="1 2">
    <name type="scientific">Dentiscutata heterogama</name>
    <dbReference type="NCBI Taxonomy" id="1316150"/>
    <lineage>
        <taxon>Eukaryota</taxon>
        <taxon>Fungi</taxon>
        <taxon>Fungi incertae sedis</taxon>
        <taxon>Mucoromycota</taxon>
        <taxon>Glomeromycotina</taxon>
        <taxon>Glomeromycetes</taxon>
        <taxon>Diversisporales</taxon>
        <taxon>Gigasporaceae</taxon>
        <taxon>Dentiscutata</taxon>
    </lineage>
</organism>
<feature type="non-terminal residue" evidence="1">
    <location>
        <position position="86"/>
    </location>
</feature>
<feature type="non-terminal residue" evidence="1">
    <location>
        <position position="1"/>
    </location>
</feature>
<dbReference type="Proteomes" id="UP000789702">
    <property type="component" value="Unassembled WGS sequence"/>
</dbReference>
<proteinExistence type="predicted"/>
<reference evidence="1" key="1">
    <citation type="submission" date="2021-06" db="EMBL/GenBank/DDBJ databases">
        <authorList>
            <person name="Kallberg Y."/>
            <person name="Tangrot J."/>
            <person name="Rosling A."/>
        </authorList>
    </citation>
    <scope>NUCLEOTIDE SEQUENCE</scope>
    <source>
        <strain evidence="1">IL203A</strain>
    </source>
</reference>
<sequence length="86" mass="10453">SSLKDFEKIITRITRSQKIDPNGDTIYYLQEHINYLNWQIRRCNKESHINLLNQEIQQTQNLKEKLRLKEITIEKANQELDKLRKE</sequence>
<accession>A0ACA9PQC9</accession>
<dbReference type="EMBL" id="CAJVPU010032770">
    <property type="protein sequence ID" value="CAG8720601.1"/>
    <property type="molecule type" value="Genomic_DNA"/>
</dbReference>
<evidence type="ECO:0000313" key="2">
    <source>
        <dbReference type="Proteomes" id="UP000789702"/>
    </source>
</evidence>
<gene>
    <name evidence="1" type="ORF">DHETER_LOCUS12804</name>
</gene>
<protein>
    <submittedName>
        <fullName evidence="1">1770_t:CDS:1</fullName>
    </submittedName>
</protein>